<dbReference type="Proteomes" id="UP000199050">
    <property type="component" value="Unassembled WGS sequence"/>
</dbReference>
<sequence>MGDMRRTYDEKNKKKEVDLYLKKGLGYKSLVREMGIDDTLVRRWVKHFEVEALKGLEEKEGRPKDSDWADPSYVPKIQRPRLSASRQKIYAKKALTDVKGGMDGRCSEQQKVYSD</sequence>
<name>A0A1G8Y248_9BACL</name>
<proteinExistence type="predicted"/>
<dbReference type="InterPro" id="IPR055247">
    <property type="entry name" value="InsJ-like_HTH"/>
</dbReference>
<organism evidence="2 3">
    <name type="scientific">Paenibacillus typhae</name>
    <dbReference type="NCBI Taxonomy" id="1174501"/>
    <lineage>
        <taxon>Bacteria</taxon>
        <taxon>Bacillati</taxon>
        <taxon>Bacillota</taxon>
        <taxon>Bacilli</taxon>
        <taxon>Bacillales</taxon>
        <taxon>Paenibacillaceae</taxon>
        <taxon>Paenibacillus</taxon>
    </lineage>
</organism>
<accession>A0A1G8Y248</accession>
<dbReference type="Pfam" id="PF13518">
    <property type="entry name" value="HTH_28"/>
    <property type="match status" value="1"/>
</dbReference>
<dbReference type="RefSeq" id="WP_244157779.1">
    <property type="nucleotide sequence ID" value="NZ_CBCSKY010000044.1"/>
</dbReference>
<reference evidence="3" key="1">
    <citation type="submission" date="2016-10" db="EMBL/GenBank/DDBJ databases">
        <authorList>
            <person name="Varghese N."/>
            <person name="Submissions S."/>
        </authorList>
    </citation>
    <scope>NUCLEOTIDE SEQUENCE [LARGE SCALE GENOMIC DNA]</scope>
    <source>
        <strain evidence="3">CGMCC 1.11012</strain>
    </source>
</reference>
<evidence type="ECO:0000259" key="1">
    <source>
        <dbReference type="Pfam" id="PF13518"/>
    </source>
</evidence>
<gene>
    <name evidence="2" type="ORF">SAMN05216192_12821</name>
</gene>
<dbReference type="InterPro" id="IPR009057">
    <property type="entry name" value="Homeodomain-like_sf"/>
</dbReference>
<dbReference type="SUPFAM" id="SSF46689">
    <property type="entry name" value="Homeodomain-like"/>
    <property type="match status" value="1"/>
</dbReference>
<dbReference type="AlphaFoldDB" id="A0A1G8Y248"/>
<dbReference type="EMBL" id="FNDX01000028">
    <property type="protein sequence ID" value="SDJ96892.1"/>
    <property type="molecule type" value="Genomic_DNA"/>
</dbReference>
<keyword evidence="3" id="KW-1185">Reference proteome</keyword>
<feature type="domain" description="Insertion element IS150 protein InsJ-like helix-turn-helix" evidence="1">
    <location>
        <begin position="17"/>
        <end position="64"/>
    </location>
</feature>
<evidence type="ECO:0000313" key="3">
    <source>
        <dbReference type="Proteomes" id="UP000199050"/>
    </source>
</evidence>
<protein>
    <submittedName>
        <fullName evidence="2">Transposase and inactivated derivatives</fullName>
    </submittedName>
</protein>
<evidence type="ECO:0000313" key="2">
    <source>
        <dbReference type="EMBL" id="SDJ96892.1"/>
    </source>
</evidence>
<dbReference type="STRING" id="1174501.SAMN05216192_12821"/>